<accession>A0AAW2HJB9</accession>
<protein>
    <submittedName>
        <fullName evidence="1">Uncharacterized protein</fullName>
    </submittedName>
</protein>
<proteinExistence type="predicted"/>
<dbReference type="AlphaFoldDB" id="A0AAW2HJB9"/>
<comment type="caution">
    <text evidence="1">The sequence shown here is derived from an EMBL/GenBank/DDBJ whole genome shotgun (WGS) entry which is preliminary data.</text>
</comment>
<sequence length="201" mass="23061">MVISPTVIGCRGTQLEASLRGLREDFESAHNDYPGLIHYIHKQLKYVRHNTKDIIRTSTKRTLQEVRNNFFRGPIQRYIPTVLDDSQGFYGNSVDRQEREIEKVAATATGVSCFSSGRGNASPVSTKRDSTQTAPAEDMISRSHTVWFIHCTLLSYTICNYKYNEIITLDQQYKQSKYNKEVIGKSSLEYAKIEKVRRRGE</sequence>
<name>A0AAW2HJB9_9NEOP</name>
<gene>
    <name evidence="1" type="ORF">PYX00_007556</name>
</gene>
<dbReference type="EMBL" id="JARGDH010000004">
    <property type="protein sequence ID" value="KAL0270005.1"/>
    <property type="molecule type" value="Genomic_DNA"/>
</dbReference>
<organism evidence="1">
    <name type="scientific">Menopon gallinae</name>
    <name type="common">poultry shaft louse</name>
    <dbReference type="NCBI Taxonomy" id="328185"/>
    <lineage>
        <taxon>Eukaryota</taxon>
        <taxon>Metazoa</taxon>
        <taxon>Ecdysozoa</taxon>
        <taxon>Arthropoda</taxon>
        <taxon>Hexapoda</taxon>
        <taxon>Insecta</taxon>
        <taxon>Pterygota</taxon>
        <taxon>Neoptera</taxon>
        <taxon>Paraneoptera</taxon>
        <taxon>Psocodea</taxon>
        <taxon>Troctomorpha</taxon>
        <taxon>Phthiraptera</taxon>
        <taxon>Amblycera</taxon>
        <taxon>Menoponidae</taxon>
        <taxon>Menopon</taxon>
    </lineage>
</organism>
<evidence type="ECO:0000313" key="1">
    <source>
        <dbReference type="EMBL" id="KAL0270005.1"/>
    </source>
</evidence>
<reference evidence="1" key="1">
    <citation type="journal article" date="2024" name="Gigascience">
        <title>Chromosome-level genome of the poultry shaft louse Menopon gallinae provides insight into the host-switching and adaptive evolution of parasitic lice.</title>
        <authorList>
            <person name="Xu Y."/>
            <person name="Ma L."/>
            <person name="Liu S."/>
            <person name="Liang Y."/>
            <person name="Liu Q."/>
            <person name="He Z."/>
            <person name="Tian L."/>
            <person name="Duan Y."/>
            <person name="Cai W."/>
            <person name="Li H."/>
            <person name="Song F."/>
        </authorList>
    </citation>
    <scope>NUCLEOTIDE SEQUENCE</scope>
    <source>
        <strain evidence="1">Cailab_2023a</strain>
    </source>
</reference>